<protein>
    <recommendedName>
        <fullName evidence="3">RNase H type-1 domain-containing protein</fullName>
    </recommendedName>
</protein>
<gene>
    <name evidence="1" type="ORF">WN944_010900</name>
</gene>
<accession>A0AAP0R115</accession>
<evidence type="ECO:0000313" key="2">
    <source>
        <dbReference type="Proteomes" id="UP001428341"/>
    </source>
</evidence>
<dbReference type="EMBL" id="JBCGBO010000002">
    <property type="protein sequence ID" value="KAK9222464.1"/>
    <property type="molecule type" value="Genomic_DNA"/>
</dbReference>
<sequence>MKDWRVFIRHIYHEANFAADYLAKTAGSMPLGFHVYQEPPVGLDPWLCYDMYGSMIPRSVVS</sequence>
<reference evidence="1 2" key="1">
    <citation type="submission" date="2024-05" db="EMBL/GenBank/DDBJ databases">
        <title>Haplotype-resolved chromosome-level genome assembly of Huyou (Citrus changshanensis).</title>
        <authorList>
            <person name="Miao C."/>
            <person name="Chen W."/>
            <person name="Wu Y."/>
            <person name="Wang L."/>
            <person name="Zhao S."/>
            <person name="Grierson D."/>
            <person name="Xu C."/>
            <person name="Chen K."/>
        </authorList>
    </citation>
    <scope>NUCLEOTIDE SEQUENCE [LARGE SCALE GENOMIC DNA]</scope>
    <source>
        <strain evidence="1">01-14</strain>
        <tissue evidence="1">Leaf</tissue>
    </source>
</reference>
<name>A0AAP0R115_9ROSI</name>
<evidence type="ECO:0000313" key="1">
    <source>
        <dbReference type="EMBL" id="KAK9222464.1"/>
    </source>
</evidence>
<keyword evidence="2" id="KW-1185">Reference proteome</keyword>
<comment type="caution">
    <text evidence="1">The sequence shown here is derived from an EMBL/GenBank/DDBJ whole genome shotgun (WGS) entry which is preliminary data.</text>
</comment>
<dbReference type="Proteomes" id="UP001428341">
    <property type="component" value="Unassembled WGS sequence"/>
</dbReference>
<evidence type="ECO:0008006" key="3">
    <source>
        <dbReference type="Google" id="ProtNLM"/>
    </source>
</evidence>
<dbReference type="AlphaFoldDB" id="A0AAP0R115"/>
<organism evidence="1 2">
    <name type="scientific">Citrus x changshan-huyou</name>
    <dbReference type="NCBI Taxonomy" id="2935761"/>
    <lineage>
        <taxon>Eukaryota</taxon>
        <taxon>Viridiplantae</taxon>
        <taxon>Streptophyta</taxon>
        <taxon>Embryophyta</taxon>
        <taxon>Tracheophyta</taxon>
        <taxon>Spermatophyta</taxon>
        <taxon>Magnoliopsida</taxon>
        <taxon>eudicotyledons</taxon>
        <taxon>Gunneridae</taxon>
        <taxon>Pentapetalae</taxon>
        <taxon>rosids</taxon>
        <taxon>malvids</taxon>
        <taxon>Sapindales</taxon>
        <taxon>Rutaceae</taxon>
        <taxon>Aurantioideae</taxon>
        <taxon>Citrus</taxon>
    </lineage>
</organism>
<proteinExistence type="predicted"/>